<organism evidence="1">
    <name type="scientific">marine sediment metagenome</name>
    <dbReference type="NCBI Taxonomy" id="412755"/>
    <lineage>
        <taxon>unclassified sequences</taxon>
        <taxon>metagenomes</taxon>
        <taxon>ecological metagenomes</taxon>
    </lineage>
</organism>
<accession>A0A0F9C724</accession>
<evidence type="ECO:0000313" key="1">
    <source>
        <dbReference type="EMBL" id="KKL45138.1"/>
    </source>
</evidence>
<feature type="non-terminal residue" evidence="1">
    <location>
        <position position="57"/>
    </location>
</feature>
<sequence>MDRPQMAEAWRRHYGATGRDEALVQVREHVDRLRKGMAALGVSRPVTAQGFNRRSLN</sequence>
<protein>
    <submittedName>
        <fullName evidence="1">Uncharacterized protein</fullName>
    </submittedName>
</protein>
<comment type="caution">
    <text evidence="1">The sequence shown here is derived from an EMBL/GenBank/DDBJ whole genome shotgun (WGS) entry which is preliminary data.</text>
</comment>
<name>A0A0F9C724_9ZZZZ</name>
<reference evidence="1" key="1">
    <citation type="journal article" date="2015" name="Nature">
        <title>Complex archaea that bridge the gap between prokaryotes and eukaryotes.</title>
        <authorList>
            <person name="Spang A."/>
            <person name="Saw J.H."/>
            <person name="Jorgensen S.L."/>
            <person name="Zaremba-Niedzwiedzka K."/>
            <person name="Martijn J."/>
            <person name="Lind A.E."/>
            <person name="van Eijk R."/>
            <person name="Schleper C."/>
            <person name="Guy L."/>
            <person name="Ettema T.J."/>
        </authorList>
    </citation>
    <scope>NUCLEOTIDE SEQUENCE</scope>
</reference>
<proteinExistence type="predicted"/>
<dbReference type="AlphaFoldDB" id="A0A0F9C724"/>
<dbReference type="EMBL" id="LAZR01034496">
    <property type="protein sequence ID" value="KKL45138.1"/>
    <property type="molecule type" value="Genomic_DNA"/>
</dbReference>
<gene>
    <name evidence="1" type="ORF">LCGC14_2358650</name>
</gene>